<protein>
    <recommendedName>
        <fullName evidence="1">Replication factor A C-terminal domain-containing protein</fullName>
    </recommendedName>
</protein>
<proteinExistence type="predicted"/>
<gene>
    <name evidence="2" type="ORF">PIB30_033056</name>
</gene>
<evidence type="ECO:0000313" key="2">
    <source>
        <dbReference type="EMBL" id="MED6207140.1"/>
    </source>
</evidence>
<dbReference type="Gene3D" id="2.40.50.140">
    <property type="entry name" value="Nucleic acid-binding proteins"/>
    <property type="match status" value="1"/>
</dbReference>
<sequence>MQNVVNCSRLTINPDVPEIVEFINRIDPLKPYFLDNISIKNGCVVASMDNEFLEISQNRTITEIKENDEEGFFNVVGLIKSIQNKYDWWYYSCGCGYPIQLSNSQFSCGKCGKNIENVVKNFKVILEVEDVTRSSEFTLYDHSAEMLFNLKLENVLTEFESKYSETPVILVGKVTSVLTGVNWWYDVKLFIAHSGGCNLFVFHDETFKYLMGKSCQSLLNEIPAFTSSEILELDPNIYMSELIGGKLVLMVDHHVTNDIITHVAYHVFKSSNDPSLIRLFELGEKGAMKKKQHSRGSANQLVSSDSETSSAVVLKKIWHQLVQYNKYVATKD</sequence>
<organism evidence="2 3">
    <name type="scientific">Stylosanthes scabra</name>
    <dbReference type="NCBI Taxonomy" id="79078"/>
    <lineage>
        <taxon>Eukaryota</taxon>
        <taxon>Viridiplantae</taxon>
        <taxon>Streptophyta</taxon>
        <taxon>Embryophyta</taxon>
        <taxon>Tracheophyta</taxon>
        <taxon>Spermatophyta</taxon>
        <taxon>Magnoliopsida</taxon>
        <taxon>eudicotyledons</taxon>
        <taxon>Gunneridae</taxon>
        <taxon>Pentapetalae</taxon>
        <taxon>rosids</taxon>
        <taxon>fabids</taxon>
        <taxon>Fabales</taxon>
        <taxon>Fabaceae</taxon>
        <taxon>Papilionoideae</taxon>
        <taxon>50 kb inversion clade</taxon>
        <taxon>dalbergioids sensu lato</taxon>
        <taxon>Dalbergieae</taxon>
        <taxon>Pterocarpus clade</taxon>
        <taxon>Stylosanthes</taxon>
    </lineage>
</organism>
<dbReference type="Proteomes" id="UP001341840">
    <property type="component" value="Unassembled WGS sequence"/>
</dbReference>
<reference evidence="2 3" key="1">
    <citation type="journal article" date="2023" name="Plants (Basel)">
        <title>Bridging the Gap: Combining Genomics and Transcriptomics Approaches to Understand Stylosanthes scabra, an Orphan Legume from the Brazilian Caatinga.</title>
        <authorList>
            <person name="Ferreira-Neto J.R.C."/>
            <person name="da Silva M.D."/>
            <person name="Binneck E."/>
            <person name="de Melo N.F."/>
            <person name="da Silva R.H."/>
            <person name="de Melo A.L.T.M."/>
            <person name="Pandolfi V."/>
            <person name="Bustamante F.O."/>
            <person name="Brasileiro-Vidal A.C."/>
            <person name="Benko-Iseppon A.M."/>
        </authorList>
    </citation>
    <scope>NUCLEOTIDE SEQUENCE [LARGE SCALE GENOMIC DNA]</scope>
    <source>
        <tissue evidence="2">Leaves</tissue>
    </source>
</reference>
<dbReference type="PANTHER" id="PTHR47165">
    <property type="entry name" value="OS03G0429900 PROTEIN"/>
    <property type="match status" value="1"/>
</dbReference>
<dbReference type="InterPro" id="IPR013955">
    <property type="entry name" value="Rep_factor-A_C"/>
</dbReference>
<dbReference type="Pfam" id="PF08646">
    <property type="entry name" value="Rep_fac-A_C"/>
    <property type="match status" value="1"/>
</dbReference>
<dbReference type="SUPFAM" id="SSF50249">
    <property type="entry name" value="Nucleic acid-binding proteins"/>
    <property type="match status" value="1"/>
</dbReference>
<feature type="domain" description="Replication factor A C-terminal" evidence="1">
    <location>
        <begin position="72"/>
        <end position="155"/>
    </location>
</feature>
<accession>A0ABU6YCS9</accession>
<evidence type="ECO:0000259" key="1">
    <source>
        <dbReference type="Pfam" id="PF08646"/>
    </source>
</evidence>
<keyword evidence="3" id="KW-1185">Reference proteome</keyword>
<name>A0ABU6YCS9_9FABA</name>
<comment type="caution">
    <text evidence="2">The sequence shown here is derived from an EMBL/GenBank/DDBJ whole genome shotgun (WGS) entry which is preliminary data.</text>
</comment>
<evidence type="ECO:0000313" key="3">
    <source>
        <dbReference type="Proteomes" id="UP001341840"/>
    </source>
</evidence>
<dbReference type="PANTHER" id="PTHR47165:SF4">
    <property type="entry name" value="OS03G0429900 PROTEIN"/>
    <property type="match status" value="1"/>
</dbReference>
<dbReference type="EMBL" id="JASCZI010241803">
    <property type="protein sequence ID" value="MED6207140.1"/>
    <property type="molecule type" value="Genomic_DNA"/>
</dbReference>
<dbReference type="InterPro" id="IPR012340">
    <property type="entry name" value="NA-bd_OB-fold"/>
</dbReference>